<dbReference type="Pfam" id="PF05698">
    <property type="entry name" value="Trigger_C"/>
    <property type="match status" value="1"/>
</dbReference>
<evidence type="ECO:0000256" key="10">
    <source>
        <dbReference type="ARBA" id="ARBA00024849"/>
    </source>
</evidence>
<keyword evidence="12" id="KW-0963">Cytoplasm</keyword>
<dbReference type="KEGG" id="vfa:MM35RIKEN_00770"/>
<dbReference type="GO" id="GO:0015031">
    <property type="term" value="P:protein transport"/>
    <property type="evidence" value="ECO:0007669"/>
    <property type="project" value="UniProtKB-UniRule"/>
</dbReference>
<dbReference type="Proteomes" id="UP000681343">
    <property type="component" value="Chromosome"/>
</dbReference>
<dbReference type="GO" id="GO:0005737">
    <property type="term" value="C:cytoplasm"/>
    <property type="evidence" value="ECO:0007669"/>
    <property type="project" value="UniProtKB-SubCell"/>
</dbReference>
<keyword evidence="6 12" id="KW-0697">Rotamase</keyword>
<dbReference type="SUPFAM" id="SSF102735">
    <property type="entry name" value="Trigger factor ribosome-binding domain"/>
    <property type="match status" value="1"/>
</dbReference>
<feature type="domain" description="PPIase FKBP-type" evidence="15">
    <location>
        <begin position="158"/>
        <end position="221"/>
    </location>
</feature>
<evidence type="ECO:0000256" key="1">
    <source>
        <dbReference type="ARBA" id="ARBA00000971"/>
    </source>
</evidence>
<comment type="domain">
    <text evidence="12">Consists of 3 domains; the N-terminus binds the ribosome, the middle domain has PPIase activity, while the C-terminus has intrinsic chaperone activity on its own.</text>
</comment>
<dbReference type="PIRSF" id="PIRSF003095">
    <property type="entry name" value="Trigger_factor"/>
    <property type="match status" value="1"/>
</dbReference>
<evidence type="ECO:0000256" key="4">
    <source>
        <dbReference type="ARBA" id="ARBA00016902"/>
    </source>
</evidence>
<evidence type="ECO:0000256" key="3">
    <source>
        <dbReference type="ARBA" id="ARBA00013194"/>
    </source>
</evidence>
<evidence type="ECO:0000256" key="14">
    <source>
        <dbReference type="RuleBase" id="RU003914"/>
    </source>
</evidence>
<evidence type="ECO:0000256" key="9">
    <source>
        <dbReference type="ARBA" id="ARBA00023306"/>
    </source>
</evidence>
<dbReference type="Gene3D" id="3.10.50.40">
    <property type="match status" value="1"/>
</dbReference>
<dbReference type="InterPro" id="IPR008881">
    <property type="entry name" value="Trigger_fac_ribosome-bd_bac"/>
</dbReference>
<keyword evidence="7 12" id="KW-0143">Chaperone</keyword>
<comment type="catalytic activity">
    <reaction evidence="1 12 13">
        <text>[protein]-peptidylproline (omega=180) = [protein]-peptidylproline (omega=0)</text>
        <dbReference type="Rhea" id="RHEA:16237"/>
        <dbReference type="Rhea" id="RHEA-COMP:10747"/>
        <dbReference type="Rhea" id="RHEA-COMP:10748"/>
        <dbReference type="ChEBI" id="CHEBI:83833"/>
        <dbReference type="ChEBI" id="CHEBI:83834"/>
        <dbReference type="EC" id="5.2.1.8"/>
    </reaction>
</comment>
<evidence type="ECO:0000313" key="16">
    <source>
        <dbReference type="EMBL" id="BCK77885.1"/>
    </source>
</evidence>
<evidence type="ECO:0000313" key="17">
    <source>
        <dbReference type="Proteomes" id="UP000681343"/>
    </source>
</evidence>
<dbReference type="EMBL" id="AP023415">
    <property type="protein sequence ID" value="BCK77885.1"/>
    <property type="molecule type" value="Genomic_DNA"/>
</dbReference>
<dbReference type="GO" id="GO:0051301">
    <property type="term" value="P:cell division"/>
    <property type="evidence" value="ECO:0007669"/>
    <property type="project" value="UniProtKB-KW"/>
</dbReference>
<evidence type="ECO:0000256" key="8">
    <source>
        <dbReference type="ARBA" id="ARBA00023235"/>
    </source>
</evidence>
<reference evidence="16" key="1">
    <citation type="submission" date="2020-09" db="EMBL/GenBank/DDBJ databases">
        <title>New species isolated from human feces.</title>
        <authorList>
            <person name="Kitahara M."/>
            <person name="Shigeno Y."/>
            <person name="Shime M."/>
            <person name="Matsumoto Y."/>
            <person name="Nakamura S."/>
            <person name="Motooka D."/>
            <person name="Fukuoka S."/>
            <person name="Nishikawa H."/>
            <person name="Benno Y."/>
        </authorList>
    </citation>
    <scope>NUCLEOTIDE SEQUENCE</scope>
    <source>
        <strain evidence="16">MM35</strain>
    </source>
</reference>
<name>A0A810PU98_9FIRM</name>
<sequence length="418" mass="46639">MLLKRENKENRRVVLTIQVEQEAWEKALEEAYERSKALFTKEDGSLPTRQEMEEKHGADVFYQDAVNSTFPIALVEAVRQEDISVAGAPELTVEAIGPEGYVFSALIDLYPEVKLGQYKGLSAPRPQVELSDDDVTAAIGEYLQNHLTEEHPEKAAMGDEVVLDFEGFVDGVPFEGGKAEQYPLLLGSGYFIPGFEEQVAGLAVGGERDIAVTFPTQYAPELAGKDAVFHIKVHKITRRVQPDMNDEFAKAQGYADTSALRRSIMEQTVRAKQQEAADAYADALVQQVIAGMEVDIPERMVQCQLDGLLQDMEQQLQSQGATMDAYLEMAGITREDLRRQAESSARASVEFELAMTEIARLENIRFTDAELEEKYTQMSALYGMTPEQLKQNLPIERLTHDLRLARARAIVVDSGKEI</sequence>
<dbReference type="InterPro" id="IPR005215">
    <property type="entry name" value="Trig_fac"/>
</dbReference>
<evidence type="ECO:0000256" key="7">
    <source>
        <dbReference type="ARBA" id="ARBA00023186"/>
    </source>
</evidence>
<dbReference type="Pfam" id="PF00254">
    <property type="entry name" value="FKBP_C"/>
    <property type="match status" value="1"/>
</dbReference>
<keyword evidence="5 12" id="KW-0132">Cell division</keyword>
<evidence type="ECO:0000256" key="2">
    <source>
        <dbReference type="ARBA" id="ARBA00005464"/>
    </source>
</evidence>
<organism evidence="16 17">
    <name type="scientific">Vescimonas fastidiosa</name>
    <dbReference type="NCBI Taxonomy" id="2714353"/>
    <lineage>
        <taxon>Bacteria</taxon>
        <taxon>Bacillati</taxon>
        <taxon>Bacillota</taxon>
        <taxon>Clostridia</taxon>
        <taxon>Eubacteriales</taxon>
        <taxon>Oscillospiraceae</taxon>
        <taxon>Vescimonas</taxon>
    </lineage>
</organism>
<dbReference type="EC" id="5.2.1.8" evidence="3 12"/>
<comment type="similarity">
    <text evidence="2 12 14">Belongs to the FKBP-type PPIase family. Tig subfamily.</text>
</comment>
<accession>A0A810PU98</accession>
<proteinExistence type="inferred from homology"/>
<dbReference type="InterPro" id="IPR027304">
    <property type="entry name" value="Trigger_fact/SurA_dom_sf"/>
</dbReference>
<dbReference type="Gene3D" id="1.10.3120.10">
    <property type="entry name" value="Trigger factor, C-terminal domain"/>
    <property type="match status" value="1"/>
</dbReference>
<dbReference type="HAMAP" id="MF_00303">
    <property type="entry name" value="Trigger_factor_Tig"/>
    <property type="match status" value="1"/>
</dbReference>
<gene>
    <name evidence="12 16" type="primary">tig</name>
    <name evidence="16" type="ORF">MM35RIKEN_00770</name>
</gene>
<dbReference type="AlphaFoldDB" id="A0A810PU98"/>
<evidence type="ECO:0000256" key="11">
    <source>
        <dbReference type="ARBA" id="ARBA00029986"/>
    </source>
</evidence>
<dbReference type="InterPro" id="IPR008880">
    <property type="entry name" value="Trigger_fac_C"/>
</dbReference>
<dbReference type="SUPFAM" id="SSF109998">
    <property type="entry name" value="Triger factor/SurA peptide-binding domain-like"/>
    <property type="match status" value="1"/>
</dbReference>
<keyword evidence="8 12" id="KW-0413">Isomerase</keyword>
<dbReference type="FunFam" id="3.10.50.40:FF:000001">
    <property type="entry name" value="Trigger factor"/>
    <property type="match status" value="1"/>
</dbReference>
<dbReference type="InterPro" id="IPR037041">
    <property type="entry name" value="Trigger_fac_C_sf"/>
</dbReference>
<dbReference type="GO" id="GO:0003755">
    <property type="term" value="F:peptidyl-prolyl cis-trans isomerase activity"/>
    <property type="evidence" value="ECO:0007669"/>
    <property type="project" value="UniProtKB-UniRule"/>
</dbReference>
<evidence type="ECO:0000259" key="15">
    <source>
        <dbReference type="PROSITE" id="PS50059"/>
    </source>
</evidence>
<keyword evidence="17" id="KW-1185">Reference proteome</keyword>
<dbReference type="InterPro" id="IPR046357">
    <property type="entry name" value="PPIase_dom_sf"/>
</dbReference>
<comment type="function">
    <text evidence="10 12">Involved in protein export. Acts as a chaperone by maintaining the newly synthesized protein in an open conformation. Functions as a peptidyl-prolyl cis-trans isomerase.</text>
</comment>
<evidence type="ECO:0000256" key="5">
    <source>
        <dbReference type="ARBA" id="ARBA00022618"/>
    </source>
</evidence>
<dbReference type="Pfam" id="PF05697">
    <property type="entry name" value="Trigger_N"/>
    <property type="match status" value="1"/>
</dbReference>
<protein>
    <recommendedName>
        <fullName evidence="4 12">Trigger factor</fullName>
        <shortName evidence="12">TF</shortName>
        <ecNumber evidence="3 12">5.2.1.8</ecNumber>
    </recommendedName>
    <alternativeName>
        <fullName evidence="11 12">PPIase</fullName>
    </alternativeName>
</protein>
<keyword evidence="9 12" id="KW-0131">Cell cycle</keyword>
<comment type="subcellular location">
    <subcellularLocation>
        <location evidence="12">Cytoplasm</location>
    </subcellularLocation>
    <text evidence="12">About half TF is bound to the ribosome near the polypeptide exit tunnel while the other half is free in the cytoplasm.</text>
</comment>
<evidence type="ECO:0000256" key="13">
    <source>
        <dbReference type="PROSITE-ProRule" id="PRU00277"/>
    </source>
</evidence>
<dbReference type="GO" id="GO:0006457">
    <property type="term" value="P:protein folding"/>
    <property type="evidence" value="ECO:0007669"/>
    <property type="project" value="UniProtKB-UniRule"/>
</dbReference>
<evidence type="ECO:0000256" key="12">
    <source>
        <dbReference type="HAMAP-Rule" id="MF_00303"/>
    </source>
</evidence>
<dbReference type="SUPFAM" id="SSF54534">
    <property type="entry name" value="FKBP-like"/>
    <property type="match status" value="1"/>
</dbReference>
<dbReference type="InterPro" id="IPR001179">
    <property type="entry name" value="PPIase_FKBP_dom"/>
</dbReference>
<dbReference type="NCBIfam" id="TIGR00115">
    <property type="entry name" value="tig"/>
    <property type="match status" value="1"/>
</dbReference>
<dbReference type="InterPro" id="IPR036611">
    <property type="entry name" value="Trigger_fac_ribosome-bd_sf"/>
</dbReference>
<dbReference type="Gene3D" id="3.30.70.1050">
    <property type="entry name" value="Trigger factor ribosome-binding domain"/>
    <property type="match status" value="1"/>
</dbReference>
<dbReference type="PROSITE" id="PS50059">
    <property type="entry name" value="FKBP_PPIASE"/>
    <property type="match status" value="1"/>
</dbReference>
<evidence type="ECO:0000256" key="6">
    <source>
        <dbReference type="ARBA" id="ARBA00023110"/>
    </source>
</evidence>
<dbReference type="RefSeq" id="WP_212818313.1">
    <property type="nucleotide sequence ID" value="NZ_AP023415.1"/>
</dbReference>